<proteinExistence type="inferred from homology"/>
<comment type="similarity">
    <text evidence="1">Belongs to the GerABKA family.</text>
</comment>
<gene>
    <name evidence="4" type="ORF">ACFSUF_05295</name>
</gene>
<protein>
    <submittedName>
        <fullName evidence="4">Spore germination protein</fullName>
    </submittedName>
</protein>
<dbReference type="PANTHER" id="PTHR22550">
    <property type="entry name" value="SPORE GERMINATION PROTEIN"/>
    <property type="match status" value="1"/>
</dbReference>
<evidence type="ECO:0000313" key="5">
    <source>
        <dbReference type="Proteomes" id="UP001597541"/>
    </source>
</evidence>
<comment type="caution">
    <text evidence="4">The sequence shown here is derived from an EMBL/GenBank/DDBJ whole genome shotgun (WGS) entry which is preliminary data.</text>
</comment>
<name>A0ABW5PA91_9BACL</name>
<feature type="transmembrane region" description="Helical" evidence="3">
    <location>
        <begin position="448"/>
        <end position="472"/>
    </location>
</feature>
<evidence type="ECO:0000256" key="3">
    <source>
        <dbReference type="SAM" id="Phobius"/>
    </source>
</evidence>
<dbReference type="Pfam" id="PF03323">
    <property type="entry name" value="GerA"/>
    <property type="match status" value="1"/>
</dbReference>
<accession>A0ABW5PA91</accession>
<evidence type="ECO:0000313" key="4">
    <source>
        <dbReference type="EMBL" id="MFD2611836.1"/>
    </source>
</evidence>
<evidence type="ECO:0000256" key="1">
    <source>
        <dbReference type="ARBA" id="ARBA00005278"/>
    </source>
</evidence>
<keyword evidence="3" id="KW-1133">Transmembrane helix</keyword>
<dbReference type="RefSeq" id="WP_377600853.1">
    <property type="nucleotide sequence ID" value="NZ_JBHUME010000005.1"/>
</dbReference>
<feature type="transmembrane region" description="Helical" evidence="3">
    <location>
        <begin position="283"/>
        <end position="304"/>
    </location>
</feature>
<sequence>MSFLTTILGLKGTANEKDGSSRMQRGVPAESPSLSCVMKENRDFIEKSLGQDSDIVLKEIAAGSYPLQALVMYTDGLTSQAIVNETILKPLAADSKSGSLRESATPEAAYQWLLHEAITNGGIKELTSWPELYLELLGGNTVILLDGVGKGLSVDTSSPKERAIEEPSSATVIRGSREGFTENLRTNTMLVRRKIRDSRLRCRQMNIGEMSKTEIAVMYMEGIAKEDVVQELFARLHAIKVPGILESGNIEEWIQDQFWTPFPTVFNTERPDMVSAALMEGRAAVVVNGTPFVLIVPALFTHFFQVAEDYYQRADIGFLIRLLRYISLLISLLAPALFIAVTTFHQEMLPTPLLISLAAQREGIPFPALIEAIAMEFTFEVLREAGVRLPRAVGQAVSIVGALVIGQAAVEAGIVSAAMVIVVSITAITSFVFPAVNMSISIRMLRFLFMILAGSFGLFGITVGLIALTLHLCSLKSFGVPYMSPFAPYDTYDQGDAIFRMPPWLMRRKPDYLGGKPHADRNR</sequence>
<dbReference type="Proteomes" id="UP001597541">
    <property type="component" value="Unassembled WGS sequence"/>
</dbReference>
<dbReference type="PANTHER" id="PTHR22550:SF5">
    <property type="entry name" value="LEUCINE ZIPPER PROTEIN 4"/>
    <property type="match status" value="1"/>
</dbReference>
<dbReference type="PIRSF" id="PIRSF005690">
    <property type="entry name" value="GerBA"/>
    <property type="match status" value="1"/>
</dbReference>
<keyword evidence="2 3" id="KW-0472">Membrane</keyword>
<dbReference type="InterPro" id="IPR004995">
    <property type="entry name" value="Spore_Ger"/>
</dbReference>
<feature type="transmembrane region" description="Helical" evidence="3">
    <location>
        <begin position="325"/>
        <end position="344"/>
    </location>
</feature>
<keyword evidence="3" id="KW-0812">Transmembrane</keyword>
<organism evidence="4 5">
    <name type="scientific">Paenibacillus gansuensis</name>
    <dbReference type="NCBI Taxonomy" id="306542"/>
    <lineage>
        <taxon>Bacteria</taxon>
        <taxon>Bacillati</taxon>
        <taxon>Bacillota</taxon>
        <taxon>Bacilli</taxon>
        <taxon>Bacillales</taxon>
        <taxon>Paenibacillaceae</taxon>
        <taxon>Paenibacillus</taxon>
    </lineage>
</organism>
<keyword evidence="5" id="KW-1185">Reference proteome</keyword>
<evidence type="ECO:0000256" key="2">
    <source>
        <dbReference type="ARBA" id="ARBA00023136"/>
    </source>
</evidence>
<reference evidence="5" key="1">
    <citation type="journal article" date="2019" name="Int. J. Syst. Evol. Microbiol.">
        <title>The Global Catalogue of Microorganisms (GCM) 10K type strain sequencing project: providing services to taxonomists for standard genome sequencing and annotation.</title>
        <authorList>
            <consortium name="The Broad Institute Genomics Platform"/>
            <consortium name="The Broad Institute Genome Sequencing Center for Infectious Disease"/>
            <person name="Wu L."/>
            <person name="Ma J."/>
        </authorList>
    </citation>
    <scope>NUCLEOTIDE SEQUENCE [LARGE SCALE GENOMIC DNA]</scope>
    <source>
        <strain evidence="5">KCTC 3950</strain>
    </source>
</reference>
<feature type="transmembrane region" description="Helical" evidence="3">
    <location>
        <begin position="414"/>
        <end position="436"/>
    </location>
</feature>
<dbReference type="EMBL" id="JBHUME010000005">
    <property type="protein sequence ID" value="MFD2611836.1"/>
    <property type="molecule type" value="Genomic_DNA"/>
</dbReference>
<dbReference type="InterPro" id="IPR050768">
    <property type="entry name" value="UPF0353/GerABKA_families"/>
</dbReference>